<name>A0ABT7XP31_9NEIS</name>
<keyword evidence="1" id="KW-0472">Membrane</keyword>
<gene>
    <name evidence="2" type="ORF">QU481_11690</name>
</gene>
<dbReference type="EMBL" id="JAUEDK010000019">
    <property type="protein sequence ID" value="MDN0075555.1"/>
    <property type="molecule type" value="Genomic_DNA"/>
</dbReference>
<accession>A0ABT7XP31</accession>
<comment type="caution">
    <text evidence="2">The sequence shown here is derived from an EMBL/GenBank/DDBJ whole genome shotgun (WGS) entry which is preliminary data.</text>
</comment>
<sequence length="145" mass="15667">MAPTAWFVGALIALILEFLSGSFYLLVVAIALAGGGLSALLGGEPAYSLLASSLIGLVGFAILIRYRRRLNPRRVDPTIDDPDLYQQVTILHLDAEGRGRGFYRGAEWDIQLDAAATLSPTPEHGYIVGRDGNRLILSPQPPLPR</sequence>
<feature type="transmembrane region" description="Helical" evidence="1">
    <location>
        <begin position="46"/>
        <end position="64"/>
    </location>
</feature>
<feature type="transmembrane region" description="Helical" evidence="1">
    <location>
        <begin position="7"/>
        <end position="34"/>
    </location>
</feature>
<keyword evidence="3" id="KW-1185">Reference proteome</keyword>
<keyword evidence="1" id="KW-0812">Transmembrane</keyword>
<reference evidence="2" key="1">
    <citation type="submission" date="2023-06" db="EMBL/GenBank/DDBJ databases">
        <authorList>
            <person name="Zhang S."/>
        </authorList>
    </citation>
    <scope>NUCLEOTIDE SEQUENCE</scope>
    <source>
        <strain evidence="2">SG2303</strain>
    </source>
</reference>
<organism evidence="2 3">
    <name type="scientific">Crenobacter oryzisoli</name>
    <dbReference type="NCBI Taxonomy" id="3056844"/>
    <lineage>
        <taxon>Bacteria</taxon>
        <taxon>Pseudomonadati</taxon>
        <taxon>Pseudomonadota</taxon>
        <taxon>Betaproteobacteria</taxon>
        <taxon>Neisseriales</taxon>
        <taxon>Neisseriaceae</taxon>
        <taxon>Crenobacter</taxon>
    </lineage>
</organism>
<evidence type="ECO:0000256" key="1">
    <source>
        <dbReference type="SAM" id="Phobius"/>
    </source>
</evidence>
<dbReference type="Proteomes" id="UP001168540">
    <property type="component" value="Unassembled WGS sequence"/>
</dbReference>
<dbReference type="RefSeq" id="WP_289830185.1">
    <property type="nucleotide sequence ID" value="NZ_JAUEDK010000019.1"/>
</dbReference>
<protein>
    <recommendedName>
        <fullName evidence="4">NfeD-like C-terminal domain-containing protein</fullName>
    </recommendedName>
</protein>
<proteinExistence type="predicted"/>
<evidence type="ECO:0000313" key="3">
    <source>
        <dbReference type="Proteomes" id="UP001168540"/>
    </source>
</evidence>
<evidence type="ECO:0000313" key="2">
    <source>
        <dbReference type="EMBL" id="MDN0075555.1"/>
    </source>
</evidence>
<keyword evidence="1" id="KW-1133">Transmembrane helix</keyword>
<evidence type="ECO:0008006" key="4">
    <source>
        <dbReference type="Google" id="ProtNLM"/>
    </source>
</evidence>